<dbReference type="Gene3D" id="2.60.40.10">
    <property type="entry name" value="Immunoglobulins"/>
    <property type="match status" value="2"/>
</dbReference>
<dbReference type="PANTHER" id="PTHR11481">
    <property type="entry name" value="IMMUNOGLOBULIN FC RECEPTOR"/>
    <property type="match status" value="1"/>
</dbReference>
<dbReference type="InterPro" id="IPR003599">
    <property type="entry name" value="Ig_sub"/>
</dbReference>
<dbReference type="InterPro" id="IPR007110">
    <property type="entry name" value="Ig-like_dom"/>
</dbReference>
<dbReference type="AlphaFoldDB" id="A0A674C8K6"/>
<evidence type="ECO:0000259" key="3">
    <source>
        <dbReference type="PROSITE" id="PS50835"/>
    </source>
</evidence>
<dbReference type="SUPFAM" id="SSF48726">
    <property type="entry name" value="Immunoglobulin"/>
    <property type="match status" value="2"/>
</dbReference>
<dbReference type="Pfam" id="PF13895">
    <property type="entry name" value="Ig_2"/>
    <property type="match status" value="1"/>
</dbReference>
<dbReference type="Proteomes" id="UP000472277">
    <property type="component" value="Chromosome 8"/>
</dbReference>
<evidence type="ECO:0000256" key="1">
    <source>
        <dbReference type="ARBA" id="ARBA00022729"/>
    </source>
</evidence>
<protein>
    <recommendedName>
        <fullName evidence="3">Ig-like domain-containing protein</fullName>
    </recommendedName>
</protein>
<dbReference type="GO" id="GO:0004888">
    <property type="term" value="F:transmembrane signaling receptor activity"/>
    <property type="evidence" value="ECO:0007669"/>
    <property type="project" value="TreeGrafter"/>
</dbReference>
<dbReference type="Pfam" id="PF13927">
    <property type="entry name" value="Ig_3"/>
    <property type="match status" value="1"/>
</dbReference>
<evidence type="ECO:0000313" key="4">
    <source>
        <dbReference type="Ensembl" id="ENSSTUP00000079962.1"/>
    </source>
</evidence>
<dbReference type="InterPro" id="IPR050488">
    <property type="entry name" value="Ig_Fc_receptor"/>
</dbReference>
<dbReference type="PANTHER" id="PTHR11481:SF64">
    <property type="entry name" value="FC RECEPTOR-LIKE PROTEIN 4"/>
    <property type="match status" value="1"/>
</dbReference>
<dbReference type="InParanoid" id="A0A674C8K6"/>
<proteinExistence type="predicted"/>
<dbReference type="GO" id="GO:0007166">
    <property type="term" value="P:cell surface receptor signaling pathway"/>
    <property type="evidence" value="ECO:0007669"/>
    <property type="project" value="TreeGrafter"/>
</dbReference>
<dbReference type="InterPro" id="IPR013783">
    <property type="entry name" value="Ig-like_fold"/>
</dbReference>
<reference evidence="4" key="1">
    <citation type="submission" date="2025-08" db="UniProtKB">
        <authorList>
            <consortium name="Ensembl"/>
        </authorList>
    </citation>
    <scope>IDENTIFICATION</scope>
</reference>
<dbReference type="Ensembl" id="ENSSTUT00000085115.1">
    <property type="protein sequence ID" value="ENSSTUP00000079962.1"/>
    <property type="gene ID" value="ENSSTUG00000035260.1"/>
</dbReference>
<dbReference type="PROSITE" id="PS50835">
    <property type="entry name" value="IG_LIKE"/>
    <property type="match status" value="2"/>
</dbReference>
<keyword evidence="2" id="KW-1015">Disulfide bond</keyword>
<keyword evidence="5" id="KW-1185">Reference proteome</keyword>
<dbReference type="GeneTree" id="ENSGT01050000245051"/>
<keyword evidence="1" id="KW-0732">Signal</keyword>
<evidence type="ECO:0000313" key="5">
    <source>
        <dbReference type="Proteomes" id="UP000472277"/>
    </source>
</evidence>
<evidence type="ECO:0000256" key="2">
    <source>
        <dbReference type="ARBA" id="ARBA00023157"/>
    </source>
</evidence>
<dbReference type="SMART" id="SM00409">
    <property type="entry name" value="IG"/>
    <property type="match status" value="2"/>
</dbReference>
<accession>A0A674C8K6</accession>
<feature type="domain" description="Ig-like" evidence="3">
    <location>
        <begin position="110"/>
        <end position="191"/>
    </location>
</feature>
<dbReference type="InterPro" id="IPR036179">
    <property type="entry name" value="Ig-like_dom_sf"/>
</dbReference>
<sequence>MLVLFFAGQAKAVMTIHPKTSQIFSGESVTFRCNIQRGEVTDWEYTWRKDDVDSISRKHEYEMSEVKISANGVYRCLGTHIDNGTYSQWSDAVRLTVTGKSCYLSFTSLPPLKMVTTQEILYSGDTVKLRCDISNYRDWTYRWLINKERLSSQTSETTTISLSDQAGQYQCQGTRTKQPQNSYLSSSLHISVTGELAINLQSLS</sequence>
<name>A0A674C8K6_SALTR</name>
<organism evidence="4 5">
    <name type="scientific">Salmo trutta</name>
    <name type="common">Brown trout</name>
    <dbReference type="NCBI Taxonomy" id="8032"/>
    <lineage>
        <taxon>Eukaryota</taxon>
        <taxon>Metazoa</taxon>
        <taxon>Chordata</taxon>
        <taxon>Craniata</taxon>
        <taxon>Vertebrata</taxon>
        <taxon>Euteleostomi</taxon>
        <taxon>Actinopterygii</taxon>
        <taxon>Neopterygii</taxon>
        <taxon>Teleostei</taxon>
        <taxon>Protacanthopterygii</taxon>
        <taxon>Salmoniformes</taxon>
        <taxon>Salmonidae</taxon>
        <taxon>Salmoninae</taxon>
        <taxon>Salmo</taxon>
    </lineage>
</organism>
<reference evidence="4" key="2">
    <citation type="submission" date="2025-09" db="UniProtKB">
        <authorList>
            <consortium name="Ensembl"/>
        </authorList>
    </citation>
    <scope>IDENTIFICATION</scope>
</reference>
<dbReference type="GO" id="GO:0009897">
    <property type="term" value="C:external side of plasma membrane"/>
    <property type="evidence" value="ECO:0007669"/>
    <property type="project" value="TreeGrafter"/>
</dbReference>
<dbReference type="GO" id="GO:0006955">
    <property type="term" value="P:immune response"/>
    <property type="evidence" value="ECO:0007669"/>
    <property type="project" value="TreeGrafter"/>
</dbReference>
<feature type="domain" description="Ig-like" evidence="3">
    <location>
        <begin position="10"/>
        <end position="96"/>
    </location>
</feature>